<accession>A0ABR3MSW8</accession>
<sequence length="264" mass="28711">MEDYANLVTCQDRLVKAGEWRRLELNWLAAAGCAASSPRLDSVTFGTGRMQSARPQTSQSVTKGIPALVEKADKAFCDYEQTRLFSCMNVFASAGGHRQRRLDAFCHLRSHSLPKRATIRRSRACKALSIIIAVSNQGDASGTVDALTAVIMYLHGDHFWPVMEARLAPPPLAFNQIGLSLVRWTAAALVPKTGEECLITCSGALLSRSFTLSLSLHPLAWSVLFHPVPPPKAGSVVSRLLCSSRLSLCPPPTLISEKEEPSRG</sequence>
<dbReference type="Proteomes" id="UP001558613">
    <property type="component" value="Unassembled WGS sequence"/>
</dbReference>
<reference evidence="1 2" key="1">
    <citation type="submission" date="2023-09" db="EMBL/GenBank/DDBJ databases">
        <authorList>
            <person name="Wang M."/>
        </authorList>
    </citation>
    <scope>NUCLEOTIDE SEQUENCE [LARGE SCALE GENOMIC DNA]</scope>
    <source>
        <strain evidence="1">GT-2023</strain>
        <tissue evidence="1">Liver</tissue>
    </source>
</reference>
<proteinExistence type="predicted"/>
<protein>
    <submittedName>
        <fullName evidence="1">Uncharacterized protein</fullName>
    </submittedName>
</protein>
<keyword evidence="2" id="KW-1185">Reference proteome</keyword>
<gene>
    <name evidence="1" type="ORF">QQF64_033098</name>
</gene>
<evidence type="ECO:0000313" key="1">
    <source>
        <dbReference type="EMBL" id="KAL1267735.1"/>
    </source>
</evidence>
<comment type="caution">
    <text evidence="1">The sequence shown here is derived from an EMBL/GenBank/DDBJ whole genome shotgun (WGS) entry which is preliminary data.</text>
</comment>
<evidence type="ECO:0000313" key="2">
    <source>
        <dbReference type="Proteomes" id="UP001558613"/>
    </source>
</evidence>
<dbReference type="EMBL" id="JAYMGO010000009">
    <property type="protein sequence ID" value="KAL1267735.1"/>
    <property type="molecule type" value="Genomic_DNA"/>
</dbReference>
<organism evidence="1 2">
    <name type="scientific">Cirrhinus molitorella</name>
    <name type="common">mud carp</name>
    <dbReference type="NCBI Taxonomy" id="172907"/>
    <lineage>
        <taxon>Eukaryota</taxon>
        <taxon>Metazoa</taxon>
        <taxon>Chordata</taxon>
        <taxon>Craniata</taxon>
        <taxon>Vertebrata</taxon>
        <taxon>Euteleostomi</taxon>
        <taxon>Actinopterygii</taxon>
        <taxon>Neopterygii</taxon>
        <taxon>Teleostei</taxon>
        <taxon>Ostariophysi</taxon>
        <taxon>Cypriniformes</taxon>
        <taxon>Cyprinidae</taxon>
        <taxon>Labeoninae</taxon>
        <taxon>Labeonini</taxon>
        <taxon>Cirrhinus</taxon>
    </lineage>
</organism>
<name>A0ABR3MSW8_9TELE</name>